<proteinExistence type="predicted"/>
<evidence type="ECO:0000313" key="1">
    <source>
        <dbReference type="EMBL" id="CAG8618138.1"/>
    </source>
</evidence>
<name>A0ACA9N1G4_9GLOM</name>
<feature type="non-terminal residue" evidence="1">
    <location>
        <position position="74"/>
    </location>
</feature>
<reference evidence="1" key="1">
    <citation type="submission" date="2021-06" db="EMBL/GenBank/DDBJ databases">
        <authorList>
            <person name="Kallberg Y."/>
            <person name="Tangrot J."/>
            <person name="Rosling A."/>
        </authorList>
    </citation>
    <scope>NUCLEOTIDE SEQUENCE</scope>
    <source>
        <strain evidence="1">AU212A</strain>
    </source>
</reference>
<dbReference type="Proteomes" id="UP000789860">
    <property type="component" value="Unassembled WGS sequence"/>
</dbReference>
<organism evidence="1 2">
    <name type="scientific">Scutellospora calospora</name>
    <dbReference type="NCBI Taxonomy" id="85575"/>
    <lineage>
        <taxon>Eukaryota</taxon>
        <taxon>Fungi</taxon>
        <taxon>Fungi incertae sedis</taxon>
        <taxon>Mucoromycota</taxon>
        <taxon>Glomeromycotina</taxon>
        <taxon>Glomeromycetes</taxon>
        <taxon>Diversisporales</taxon>
        <taxon>Gigasporaceae</taxon>
        <taxon>Scutellospora</taxon>
    </lineage>
</organism>
<accession>A0ACA9N1G4</accession>
<dbReference type="EMBL" id="CAJVPM010017097">
    <property type="protein sequence ID" value="CAG8618138.1"/>
    <property type="molecule type" value="Genomic_DNA"/>
</dbReference>
<protein>
    <submittedName>
        <fullName evidence="1">11480_t:CDS:1</fullName>
    </submittedName>
</protein>
<keyword evidence="2" id="KW-1185">Reference proteome</keyword>
<gene>
    <name evidence="1" type="ORF">SCALOS_LOCUS7554</name>
</gene>
<evidence type="ECO:0000313" key="2">
    <source>
        <dbReference type="Proteomes" id="UP000789860"/>
    </source>
</evidence>
<comment type="caution">
    <text evidence="1">The sequence shown here is derived from an EMBL/GenBank/DDBJ whole genome shotgun (WGS) entry which is preliminary data.</text>
</comment>
<sequence length="74" mass="8632">MLFCLSAACAKNVSIIVTCVEYEKLYLLFSMKKLNSKDRERLQKSYQSNESDEGDEQESYEFDEFDDNNNEEGV</sequence>